<feature type="domain" description="UvrD-like helicase ATP-binding" evidence="6">
    <location>
        <begin position="169"/>
        <end position="510"/>
    </location>
</feature>
<dbReference type="Proteomes" id="UP000517916">
    <property type="component" value="Unassembled WGS sequence"/>
</dbReference>
<dbReference type="SUPFAM" id="SSF52540">
    <property type="entry name" value="P-loop containing nucleoside triphosphate hydrolases"/>
    <property type="match status" value="1"/>
</dbReference>
<accession>A0ABR6BV28</accession>
<evidence type="ECO:0000313" key="8">
    <source>
        <dbReference type="Proteomes" id="UP000517916"/>
    </source>
</evidence>
<evidence type="ECO:0000256" key="2">
    <source>
        <dbReference type="ARBA" id="ARBA00022801"/>
    </source>
</evidence>
<dbReference type="Pfam" id="PF13538">
    <property type="entry name" value="UvrD_C_2"/>
    <property type="match status" value="1"/>
</dbReference>
<keyword evidence="4 5" id="KW-0067">ATP-binding</keyword>
<dbReference type="RefSeq" id="WP_182839839.1">
    <property type="nucleotide sequence ID" value="NZ_BAAABQ010000025.1"/>
</dbReference>
<evidence type="ECO:0000259" key="6">
    <source>
        <dbReference type="PROSITE" id="PS51198"/>
    </source>
</evidence>
<dbReference type="GO" id="GO:0004386">
    <property type="term" value="F:helicase activity"/>
    <property type="evidence" value="ECO:0007669"/>
    <property type="project" value="UniProtKB-KW"/>
</dbReference>
<proteinExistence type="predicted"/>
<evidence type="ECO:0000256" key="4">
    <source>
        <dbReference type="ARBA" id="ARBA00022840"/>
    </source>
</evidence>
<dbReference type="EMBL" id="JACJID010000006">
    <property type="protein sequence ID" value="MBA8930427.1"/>
    <property type="molecule type" value="Genomic_DNA"/>
</dbReference>
<dbReference type="InterPro" id="IPR014016">
    <property type="entry name" value="UvrD-like_ATP-bd"/>
</dbReference>
<evidence type="ECO:0000313" key="7">
    <source>
        <dbReference type="EMBL" id="MBA8930427.1"/>
    </source>
</evidence>
<dbReference type="PANTHER" id="PTHR11070">
    <property type="entry name" value="UVRD / RECB / PCRA DNA HELICASE FAMILY MEMBER"/>
    <property type="match status" value="1"/>
</dbReference>
<dbReference type="InterPro" id="IPR027785">
    <property type="entry name" value="UvrD-like_helicase_C"/>
</dbReference>
<evidence type="ECO:0000256" key="1">
    <source>
        <dbReference type="ARBA" id="ARBA00022741"/>
    </source>
</evidence>
<sequence length="664" mass="72854">MSSHAEEELRAEQQYLVHAHACLRSSRAQLLELAERARARPGDEEAVAWLEWRAEQLRDENKSPLFFGRIDGPEPRPCYIGRRHVSDEQDEPVVIDWRTPMAARFYRASPGQPMEVTRRRRFGFAADGALTSFDDEPLTENSVSAGLSELVIAEIERTHVGPMRDIVATIQPDQDEIVRTELASTLIVQGGPGTGKTAVGLHRAAYLLFEHTKLRRSGVLVVGPNDLFVRYISRVLPALGESQVVHLSVDELVAAKRKPVPETAEVAALKGDARMAQVLAAALWAGVRLPTEDTVVRESSPYVRIHPETVRELSEDLVAQRVPVARARAHLIERITAHVRRELETRGHAPSDADMRRIARAKSVRELAASVWPTVNPAQVLVDLFSDADLLGRAAEGVLTAEEQRLLLWPSAPASVGRAKWSLADRFLLDELASLVEPPTRFGHVVIDEAQDLSPLQLRAIMRRCVDSATLLGDMAQRTTPWAAGSWRAVAEHLGVPSRVLQLTTSYRVPRDIVRVANSLLPEISPELPPTVSGRHVPGALEVQASEDTADSLVELLRAAEQHPDSVGVVLADDRFTAVRRRLAAAGITAGLPHEDEAEHKFSLVPASLAKGLEFDHVVVLEPELITAAGQDGLRLLYIALTRAISRLTILHTGELPAALAAAR</sequence>
<keyword evidence="2 5" id="KW-0378">Hydrolase</keyword>
<dbReference type="PROSITE" id="PS51198">
    <property type="entry name" value="UVRD_HELICASE_ATP_BIND"/>
    <property type="match status" value="1"/>
</dbReference>
<gene>
    <name evidence="7" type="ORF">BC739_007660</name>
</gene>
<comment type="caution">
    <text evidence="7">The sequence shown here is derived from an EMBL/GenBank/DDBJ whole genome shotgun (WGS) entry which is preliminary data.</text>
</comment>
<evidence type="ECO:0000256" key="5">
    <source>
        <dbReference type="PROSITE-ProRule" id="PRU00560"/>
    </source>
</evidence>
<dbReference type="InterPro" id="IPR000212">
    <property type="entry name" value="DNA_helicase_UvrD/REP"/>
</dbReference>
<organism evidence="7 8">
    <name type="scientific">Kutzneria viridogrisea</name>
    <dbReference type="NCBI Taxonomy" id="47990"/>
    <lineage>
        <taxon>Bacteria</taxon>
        <taxon>Bacillati</taxon>
        <taxon>Actinomycetota</taxon>
        <taxon>Actinomycetes</taxon>
        <taxon>Pseudonocardiales</taxon>
        <taxon>Pseudonocardiaceae</taxon>
        <taxon>Kutzneria</taxon>
    </lineage>
</organism>
<dbReference type="InterPro" id="IPR027417">
    <property type="entry name" value="P-loop_NTPase"/>
</dbReference>
<keyword evidence="8" id="KW-1185">Reference proteome</keyword>
<evidence type="ECO:0000256" key="3">
    <source>
        <dbReference type="ARBA" id="ARBA00022806"/>
    </source>
</evidence>
<dbReference type="Gene3D" id="3.40.50.300">
    <property type="entry name" value="P-loop containing nucleotide triphosphate hydrolases"/>
    <property type="match status" value="2"/>
</dbReference>
<name>A0ABR6BV28_9PSEU</name>
<keyword evidence="1 5" id="KW-0547">Nucleotide-binding</keyword>
<protein>
    <submittedName>
        <fullName evidence="7">DNA helicase IV</fullName>
    </submittedName>
</protein>
<reference evidence="7 8" key="1">
    <citation type="submission" date="2020-08" db="EMBL/GenBank/DDBJ databases">
        <title>Genomic Encyclopedia of Archaeal and Bacterial Type Strains, Phase II (KMG-II): from individual species to whole genera.</title>
        <authorList>
            <person name="Goeker M."/>
        </authorList>
    </citation>
    <scope>NUCLEOTIDE SEQUENCE [LARGE SCALE GENOMIC DNA]</scope>
    <source>
        <strain evidence="7 8">DSM 43850</strain>
    </source>
</reference>
<feature type="binding site" evidence="5">
    <location>
        <begin position="190"/>
        <end position="197"/>
    </location>
    <ligand>
        <name>ATP</name>
        <dbReference type="ChEBI" id="CHEBI:30616"/>
    </ligand>
</feature>
<keyword evidence="3 5" id="KW-0347">Helicase</keyword>
<dbReference type="PANTHER" id="PTHR11070:SF45">
    <property type="entry name" value="DNA 3'-5' HELICASE"/>
    <property type="match status" value="1"/>
</dbReference>